<keyword evidence="4 5" id="KW-0472">Membrane</keyword>
<feature type="transmembrane region" description="Helical" evidence="5">
    <location>
        <begin position="159"/>
        <end position="180"/>
    </location>
</feature>
<dbReference type="PANTHER" id="PTHR23241:SF102">
    <property type="entry name" value="LD23009P"/>
    <property type="match status" value="1"/>
</dbReference>
<dbReference type="AlphaFoldDB" id="W4KP04"/>
<dbReference type="InterPro" id="IPR053009">
    <property type="entry name" value="Xanthocillin_Biosynth-Assoc"/>
</dbReference>
<feature type="transmembrane region" description="Helical" evidence="5">
    <location>
        <begin position="101"/>
        <end position="121"/>
    </location>
</feature>
<dbReference type="InParanoid" id="W4KP04"/>
<dbReference type="RefSeq" id="XP_009541459.1">
    <property type="nucleotide sequence ID" value="XM_009543164.1"/>
</dbReference>
<dbReference type="Proteomes" id="UP000030671">
    <property type="component" value="Unassembled WGS sequence"/>
</dbReference>
<comment type="subcellular location">
    <subcellularLocation>
        <location evidence="1">Membrane</location>
    </subcellularLocation>
</comment>
<sequence>MSQAQILSFADLTQLFSLNGAYYMGYSFLFGMSLWVTFFGGIIAFKALPRHQFGALQHRTFPVYFNTTITISAGLLAAWTYSHPAILDNVKRPYLADVAQAYSLATVLLTQALNSFVIGPLTSKTMFARHKLEKDEGKAYNEPGVSDAMKALNAKFSQLHGWSSLANLSAVIALTFHGLWLGNFGVNVV</sequence>
<evidence type="ECO:0000256" key="5">
    <source>
        <dbReference type="SAM" id="Phobius"/>
    </source>
</evidence>
<evidence type="ECO:0000259" key="6">
    <source>
        <dbReference type="Pfam" id="PF13664"/>
    </source>
</evidence>
<reference evidence="7 8" key="1">
    <citation type="journal article" date="2012" name="New Phytol.">
        <title>Insight into trade-off between wood decay and parasitism from the genome of a fungal forest pathogen.</title>
        <authorList>
            <person name="Olson A."/>
            <person name="Aerts A."/>
            <person name="Asiegbu F."/>
            <person name="Belbahri L."/>
            <person name="Bouzid O."/>
            <person name="Broberg A."/>
            <person name="Canback B."/>
            <person name="Coutinho P.M."/>
            <person name="Cullen D."/>
            <person name="Dalman K."/>
            <person name="Deflorio G."/>
            <person name="van Diepen L.T."/>
            <person name="Dunand C."/>
            <person name="Duplessis S."/>
            <person name="Durling M."/>
            <person name="Gonthier P."/>
            <person name="Grimwood J."/>
            <person name="Fossdal C.G."/>
            <person name="Hansson D."/>
            <person name="Henrissat B."/>
            <person name="Hietala A."/>
            <person name="Himmelstrand K."/>
            <person name="Hoffmeister D."/>
            <person name="Hogberg N."/>
            <person name="James T.Y."/>
            <person name="Karlsson M."/>
            <person name="Kohler A."/>
            <person name="Kues U."/>
            <person name="Lee Y.H."/>
            <person name="Lin Y.C."/>
            <person name="Lind M."/>
            <person name="Lindquist E."/>
            <person name="Lombard V."/>
            <person name="Lucas S."/>
            <person name="Lunden K."/>
            <person name="Morin E."/>
            <person name="Murat C."/>
            <person name="Park J."/>
            <person name="Raffaello T."/>
            <person name="Rouze P."/>
            <person name="Salamov A."/>
            <person name="Schmutz J."/>
            <person name="Solheim H."/>
            <person name="Stahlberg J."/>
            <person name="Velez H."/>
            <person name="de Vries R.P."/>
            <person name="Wiebenga A."/>
            <person name="Woodward S."/>
            <person name="Yakovlev I."/>
            <person name="Garbelotto M."/>
            <person name="Martin F."/>
            <person name="Grigoriev I.V."/>
            <person name="Stenlid J."/>
        </authorList>
    </citation>
    <scope>NUCLEOTIDE SEQUENCE [LARGE SCALE GENOMIC DNA]</scope>
    <source>
        <strain evidence="7 8">TC 32-1</strain>
    </source>
</reference>
<dbReference type="STRING" id="747525.W4KP04"/>
<dbReference type="GO" id="GO:0016020">
    <property type="term" value="C:membrane"/>
    <property type="evidence" value="ECO:0007669"/>
    <property type="project" value="UniProtKB-SubCell"/>
</dbReference>
<evidence type="ECO:0000256" key="1">
    <source>
        <dbReference type="ARBA" id="ARBA00004370"/>
    </source>
</evidence>
<dbReference type="OrthoDB" id="1641132at2759"/>
<evidence type="ECO:0000256" key="3">
    <source>
        <dbReference type="ARBA" id="ARBA00022989"/>
    </source>
</evidence>
<dbReference type="Pfam" id="PF13664">
    <property type="entry name" value="DUF4149"/>
    <property type="match status" value="1"/>
</dbReference>
<feature type="domain" description="TMEM205-like" evidence="6">
    <location>
        <begin position="25"/>
        <end position="131"/>
    </location>
</feature>
<dbReference type="EMBL" id="KI925454">
    <property type="protein sequence ID" value="ETW87573.1"/>
    <property type="molecule type" value="Genomic_DNA"/>
</dbReference>
<name>W4KP04_HETIT</name>
<evidence type="ECO:0000313" key="8">
    <source>
        <dbReference type="Proteomes" id="UP000030671"/>
    </source>
</evidence>
<gene>
    <name evidence="7" type="ORF">HETIRDRAFT_469713</name>
</gene>
<proteinExistence type="predicted"/>
<dbReference type="InterPro" id="IPR025423">
    <property type="entry name" value="TMEM205-like"/>
</dbReference>
<evidence type="ECO:0000256" key="2">
    <source>
        <dbReference type="ARBA" id="ARBA00022692"/>
    </source>
</evidence>
<protein>
    <recommendedName>
        <fullName evidence="6">TMEM205-like domain-containing protein</fullName>
    </recommendedName>
</protein>
<feature type="transmembrane region" description="Helical" evidence="5">
    <location>
        <begin position="63"/>
        <end position="81"/>
    </location>
</feature>
<dbReference type="HOGENOM" id="CLU_094297_0_0_1"/>
<dbReference type="GeneID" id="20677305"/>
<dbReference type="KEGG" id="hir:HETIRDRAFT_469713"/>
<feature type="transmembrane region" description="Helical" evidence="5">
    <location>
        <begin position="20"/>
        <end position="43"/>
    </location>
</feature>
<accession>W4KP04</accession>
<keyword evidence="3 5" id="KW-1133">Transmembrane helix</keyword>
<evidence type="ECO:0000313" key="7">
    <source>
        <dbReference type="EMBL" id="ETW87573.1"/>
    </source>
</evidence>
<dbReference type="PANTHER" id="PTHR23241">
    <property type="entry name" value="LATE EMBRYOGENESIS ABUNDANT PLANTS LEA-RELATED"/>
    <property type="match status" value="1"/>
</dbReference>
<dbReference type="eggNOG" id="KOG2886">
    <property type="taxonomic scope" value="Eukaryota"/>
</dbReference>
<keyword evidence="2 5" id="KW-0812">Transmembrane</keyword>
<evidence type="ECO:0000256" key="4">
    <source>
        <dbReference type="ARBA" id="ARBA00023136"/>
    </source>
</evidence>
<organism evidence="7 8">
    <name type="scientific">Heterobasidion irregulare (strain TC 32-1)</name>
    <dbReference type="NCBI Taxonomy" id="747525"/>
    <lineage>
        <taxon>Eukaryota</taxon>
        <taxon>Fungi</taxon>
        <taxon>Dikarya</taxon>
        <taxon>Basidiomycota</taxon>
        <taxon>Agaricomycotina</taxon>
        <taxon>Agaricomycetes</taxon>
        <taxon>Russulales</taxon>
        <taxon>Bondarzewiaceae</taxon>
        <taxon>Heterobasidion</taxon>
        <taxon>Heterobasidion annosum species complex</taxon>
    </lineage>
</organism>
<keyword evidence="8" id="KW-1185">Reference proteome</keyword>